<reference evidence="1 2" key="1">
    <citation type="submission" date="2015-01" db="EMBL/GenBank/DDBJ databases">
        <title>Evolution of Trichinella species and genotypes.</title>
        <authorList>
            <person name="Korhonen P.K."/>
            <person name="Edoardo P."/>
            <person name="Giuseppe L.R."/>
            <person name="Gasser R.B."/>
        </authorList>
    </citation>
    <scope>NUCLEOTIDE SEQUENCE [LARGE SCALE GENOMIC DNA]</scope>
    <source>
        <strain evidence="1">ISS13</strain>
    </source>
</reference>
<proteinExistence type="predicted"/>
<protein>
    <submittedName>
        <fullName evidence="1">Uncharacterized protein</fullName>
    </submittedName>
</protein>
<evidence type="ECO:0000313" key="2">
    <source>
        <dbReference type="Proteomes" id="UP000054632"/>
    </source>
</evidence>
<feature type="non-terminal residue" evidence="1">
    <location>
        <position position="1"/>
    </location>
</feature>
<gene>
    <name evidence="1" type="ORF">T4A_12327</name>
</gene>
<organism evidence="1 2">
    <name type="scientific">Trichinella pseudospiralis</name>
    <name type="common">Parasitic roundworm</name>
    <dbReference type="NCBI Taxonomy" id="6337"/>
    <lineage>
        <taxon>Eukaryota</taxon>
        <taxon>Metazoa</taxon>
        <taxon>Ecdysozoa</taxon>
        <taxon>Nematoda</taxon>
        <taxon>Enoplea</taxon>
        <taxon>Dorylaimia</taxon>
        <taxon>Trichinellida</taxon>
        <taxon>Trichinellidae</taxon>
        <taxon>Trichinella</taxon>
    </lineage>
</organism>
<accession>A0A0V1ECR1</accession>
<dbReference type="EMBL" id="JYDR01000062">
    <property type="protein sequence ID" value="KRY71138.1"/>
    <property type="molecule type" value="Genomic_DNA"/>
</dbReference>
<name>A0A0V1ECR1_TRIPS</name>
<evidence type="ECO:0000313" key="1">
    <source>
        <dbReference type="EMBL" id="KRY71138.1"/>
    </source>
</evidence>
<dbReference type="Proteomes" id="UP000054632">
    <property type="component" value="Unassembled WGS sequence"/>
</dbReference>
<dbReference type="AlphaFoldDB" id="A0A0V1ECR1"/>
<feature type="non-terminal residue" evidence="1">
    <location>
        <position position="87"/>
    </location>
</feature>
<sequence>LLNEQKSSHSKTCLPEFTCKFLIVALTRKNLCLLSLLNSSHSRTCLPENVCKFIFHCYVHSYLALLICILKKSEYKIYMKTVMASAL</sequence>
<comment type="caution">
    <text evidence="1">The sequence shown here is derived from an EMBL/GenBank/DDBJ whole genome shotgun (WGS) entry which is preliminary data.</text>
</comment>